<dbReference type="RefSeq" id="WP_083069400.1">
    <property type="nucleotide sequence ID" value="NZ_NBTM02000001.1"/>
</dbReference>
<dbReference type="InterPro" id="IPR051599">
    <property type="entry name" value="Cell_Envelope_Assoc"/>
</dbReference>
<dbReference type="CDD" id="cd06259">
    <property type="entry name" value="YdcF-like"/>
    <property type="match status" value="1"/>
</dbReference>
<keyword evidence="1" id="KW-0472">Membrane</keyword>
<dbReference type="Proteomes" id="UP000192813">
    <property type="component" value="Unassembled WGS sequence"/>
</dbReference>
<sequence>MKGINLVRLAGFFAGMSIAVGLVCVITISNLIVDEEPKVSDIIVVPEGASERAGEAVDLLEAGYSRSGKIIVSPLTQSNLDFYVGAGAPSDALINEGNATSTYTNARNTLKMMQEMGYDSAIITSSDYHMLRTKMIYERQNRHYGFDLTYVATYHDVAGEEVTWWQANRQAGFKEIKKFWGYMFFLYHWVDED</sequence>
<name>A0A2J9PNP5_9LACT</name>
<protein>
    <submittedName>
        <fullName evidence="3">YdcF family protein</fullName>
    </submittedName>
</protein>
<dbReference type="Pfam" id="PF02698">
    <property type="entry name" value="DUF218"/>
    <property type="match status" value="1"/>
</dbReference>
<organism evidence="3 4">
    <name type="scientific">Aerococcus viridans</name>
    <dbReference type="NCBI Taxonomy" id="1377"/>
    <lineage>
        <taxon>Bacteria</taxon>
        <taxon>Bacillati</taxon>
        <taxon>Bacillota</taxon>
        <taxon>Bacilli</taxon>
        <taxon>Lactobacillales</taxon>
        <taxon>Aerococcaceae</taxon>
        <taxon>Aerococcus</taxon>
    </lineage>
</organism>
<dbReference type="InterPro" id="IPR014729">
    <property type="entry name" value="Rossmann-like_a/b/a_fold"/>
</dbReference>
<evidence type="ECO:0000313" key="3">
    <source>
        <dbReference type="EMBL" id="PNL91969.1"/>
    </source>
</evidence>
<keyword evidence="1" id="KW-0812">Transmembrane</keyword>
<dbReference type="PANTHER" id="PTHR30336:SF4">
    <property type="entry name" value="ENVELOPE BIOGENESIS FACTOR ELYC"/>
    <property type="match status" value="1"/>
</dbReference>
<dbReference type="GO" id="GO:0043164">
    <property type="term" value="P:Gram-negative-bacterium-type cell wall biogenesis"/>
    <property type="evidence" value="ECO:0007669"/>
    <property type="project" value="TreeGrafter"/>
</dbReference>
<dbReference type="PANTHER" id="PTHR30336">
    <property type="entry name" value="INNER MEMBRANE PROTEIN, PROBABLE PERMEASE"/>
    <property type="match status" value="1"/>
</dbReference>
<dbReference type="GO" id="GO:0000270">
    <property type="term" value="P:peptidoglycan metabolic process"/>
    <property type="evidence" value="ECO:0007669"/>
    <property type="project" value="TreeGrafter"/>
</dbReference>
<reference evidence="4" key="1">
    <citation type="submission" date="2017-12" db="EMBL/GenBank/DDBJ databases">
        <title>FDA dAtabase for Regulatory Grade micrObial Sequences (FDA-ARGOS): Supporting development and validation of Infectious Disease Dx tests.</title>
        <authorList>
            <person name="Hoffmann M."/>
            <person name="Allard M."/>
            <person name="Evans P."/>
            <person name="Brown E."/>
            <person name="Tallon L."/>
            <person name="Sadzewicz L."/>
            <person name="Sengamalay N."/>
            <person name="Ott S."/>
            <person name="Godinez A."/>
            <person name="Nagaraj S."/>
            <person name="Vavikolanu K."/>
            <person name="Aluvathingal J."/>
            <person name="Nadendla S."/>
            <person name="Sichtig H."/>
        </authorList>
    </citation>
    <scope>NUCLEOTIDE SEQUENCE [LARGE SCALE GENOMIC DNA]</scope>
    <source>
        <strain evidence="4">FDAARGOS_249</strain>
    </source>
</reference>
<dbReference type="GO" id="GO:0005886">
    <property type="term" value="C:plasma membrane"/>
    <property type="evidence" value="ECO:0007669"/>
    <property type="project" value="TreeGrafter"/>
</dbReference>
<gene>
    <name evidence="3" type="ORF">A6J77_006900</name>
</gene>
<evidence type="ECO:0000259" key="2">
    <source>
        <dbReference type="Pfam" id="PF02698"/>
    </source>
</evidence>
<evidence type="ECO:0000256" key="1">
    <source>
        <dbReference type="SAM" id="Phobius"/>
    </source>
</evidence>
<comment type="caution">
    <text evidence="3">The sequence shown here is derived from an EMBL/GenBank/DDBJ whole genome shotgun (WGS) entry which is preliminary data.</text>
</comment>
<keyword evidence="1" id="KW-1133">Transmembrane helix</keyword>
<accession>A0A2J9PNP5</accession>
<dbReference type="EMBL" id="NBTM02000001">
    <property type="protein sequence ID" value="PNL91969.1"/>
    <property type="molecule type" value="Genomic_DNA"/>
</dbReference>
<dbReference type="InterPro" id="IPR003848">
    <property type="entry name" value="DUF218"/>
</dbReference>
<evidence type="ECO:0000313" key="4">
    <source>
        <dbReference type="Proteomes" id="UP000192813"/>
    </source>
</evidence>
<proteinExistence type="predicted"/>
<feature type="transmembrane region" description="Helical" evidence="1">
    <location>
        <begin position="12"/>
        <end position="33"/>
    </location>
</feature>
<dbReference type="AlphaFoldDB" id="A0A2J9PNP5"/>
<dbReference type="Gene3D" id="3.40.50.620">
    <property type="entry name" value="HUPs"/>
    <property type="match status" value="1"/>
</dbReference>
<feature type="domain" description="DUF218" evidence="2">
    <location>
        <begin position="41"/>
        <end position="161"/>
    </location>
</feature>